<evidence type="ECO:0000313" key="10">
    <source>
        <dbReference type="EMBL" id="TMI87766.1"/>
    </source>
</evidence>
<keyword evidence="6" id="KW-0119">Carbohydrate metabolism</keyword>
<evidence type="ECO:0000313" key="11">
    <source>
        <dbReference type="Proteomes" id="UP000318509"/>
    </source>
</evidence>
<dbReference type="SUPFAM" id="SSF51445">
    <property type="entry name" value="(Trans)glycosidases"/>
    <property type="match status" value="1"/>
</dbReference>
<evidence type="ECO:0000256" key="7">
    <source>
        <dbReference type="ARBA" id="ARBA00023295"/>
    </source>
</evidence>
<comment type="subunit">
    <text evidence="3">Homohexamer; trimer of dimers.</text>
</comment>
<dbReference type="InterPro" id="IPR013780">
    <property type="entry name" value="Glyco_hydro_b"/>
</dbReference>
<evidence type="ECO:0000256" key="5">
    <source>
        <dbReference type="ARBA" id="ARBA00022801"/>
    </source>
</evidence>
<dbReference type="InterPro" id="IPR055235">
    <property type="entry name" value="ASD1_cat"/>
</dbReference>
<dbReference type="AlphaFoldDB" id="A0A537JX57"/>
<sequence length="558" mass="63160">MASEISKRATRLDDPLGKSFRGGCGSSRCGGEDSPRAAPKDSNRKVSSISDASKPHRSETYVARITLDPHRRIGTVDRGIFGGFIEHLGRCIYGGIFEEGSPLSDERGFRRDVLEALRPFRMPVLRWPGGNFVSGYHWLDGVGPVEQRPRRIELAWHGEEPNRFGTDEFIEYCRALGTDPFIVVNMGSGTMDEAQAWVEYCNGTGDTHWANLRRKHGHEEPYGVKYWGLGNEMYGKWQIGSLSAEDYVKKARQFAAMMKWTDPSVRLVSCGQQGWNDWDRIVLEGLADLVDYHSIHIYTGSDLYYTNVLHPHQADRALRICEATIERTRYEKRIDHPIYIAYDEWNVWYRERSPEARRAGLEERYSLADAVAVATFLNIFIRHCRSVRMANLAQMVNVIAPIVTSRQGMFLQTIYHPFRLYAEHTREVALDVDVECDTYAFAPGEEDVSVRPHRIADLGPFALLDAAATCDVEGREICLAVVNRDRERAIAATIRVLDGTIGSPVRAYEVWGEDPEVTNSFERPAAVDVRERQVERRGADLGHAFPPHSVTVMRIPVG</sequence>
<dbReference type="Pfam" id="PF06964">
    <property type="entry name" value="Alpha-L-AF_C"/>
    <property type="match status" value="1"/>
</dbReference>
<dbReference type="Gene3D" id="2.60.40.1180">
    <property type="entry name" value="Golgi alpha-mannosidase II"/>
    <property type="match status" value="1"/>
</dbReference>
<comment type="catalytic activity">
    <reaction evidence="1">
        <text>Hydrolysis of terminal non-reducing alpha-L-arabinofuranoside residues in alpha-L-arabinosides.</text>
        <dbReference type="EC" id="3.2.1.55"/>
    </reaction>
</comment>
<keyword evidence="5" id="KW-0378">Hydrolase</keyword>
<dbReference type="Gene3D" id="3.20.20.80">
    <property type="entry name" value="Glycosidases"/>
    <property type="match status" value="1"/>
</dbReference>
<reference evidence="10 11" key="1">
    <citation type="journal article" date="2019" name="Nat. Microbiol.">
        <title>Mediterranean grassland soil C-N compound turnover is dependent on rainfall and depth, and is mediated by genomically divergent microorganisms.</title>
        <authorList>
            <person name="Diamond S."/>
            <person name="Andeer P.F."/>
            <person name="Li Z."/>
            <person name="Crits-Christoph A."/>
            <person name="Burstein D."/>
            <person name="Anantharaman K."/>
            <person name="Lane K.R."/>
            <person name="Thomas B.C."/>
            <person name="Pan C."/>
            <person name="Northen T.R."/>
            <person name="Banfield J.F."/>
        </authorList>
    </citation>
    <scope>NUCLEOTIDE SEQUENCE [LARGE SCALE GENOMIC DNA]</scope>
    <source>
        <strain evidence="10">NP_3</strain>
    </source>
</reference>
<evidence type="ECO:0000256" key="2">
    <source>
        <dbReference type="ARBA" id="ARBA00007186"/>
    </source>
</evidence>
<feature type="domain" description="Alpha-L-arabinofuranosidase C-terminal" evidence="9">
    <location>
        <begin position="343"/>
        <end position="549"/>
    </location>
</feature>
<feature type="region of interest" description="Disordered" evidence="8">
    <location>
        <begin position="1"/>
        <end position="55"/>
    </location>
</feature>
<evidence type="ECO:0000256" key="3">
    <source>
        <dbReference type="ARBA" id="ARBA00011165"/>
    </source>
</evidence>
<dbReference type="Pfam" id="PF22848">
    <property type="entry name" value="ASD1_dom"/>
    <property type="match status" value="1"/>
</dbReference>
<evidence type="ECO:0000256" key="1">
    <source>
        <dbReference type="ARBA" id="ARBA00001462"/>
    </source>
</evidence>
<protein>
    <recommendedName>
        <fullName evidence="4">non-reducing end alpha-L-arabinofuranosidase</fullName>
        <ecNumber evidence="4">3.2.1.55</ecNumber>
    </recommendedName>
</protein>
<evidence type="ECO:0000256" key="6">
    <source>
        <dbReference type="ARBA" id="ARBA00023277"/>
    </source>
</evidence>
<proteinExistence type="inferred from homology"/>
<evidence type="ECO:0000259" key="9">
    <source>
        <dbReference type="SMART" id="SM00813"/>
    </source>
</evidence>
<name>A0A537JX57_9BACT</name>
<dbReference type="GO" id="GO:0000272">
    <property type="term" value="P:polysaccharide catabolic process"/>
    <property type="evidence" value="ECO:0007669"/>
    <property type="project" value="TreeGrafter"/>
</dbReference>
<dbReference type="Proteomes" id="UP000318509">
    <property type="component" value="Unassembled WGS sequence"/>
</dbReference>
<dbReference type="InterPro" id="IPR017853">
    <property type="entry name" value="GH"/>
</dbReference>
<dbReference type="PANTHER" id="PTHR43576:SF3">
    <property type="entry name" value="ALPHA-L-ARABINOFURANOSIDASE C"/>
    <property type="match status" value="1"/>
</dbReference>
<dbReference type="GO" id="GO:0046373">
    <property type="term" value="P:L-arabinose metabolic process"/>
    <property type="evidence" value="ECO:0007669"/>
    <property type="project" value="InterPro"/>
</dbReference>
<comment type="similarity">
    <text evidence="2">Belongs to the glycosyl hydrolase 51 family.</text>
</comment>
<accession>A0A537JX57</accession>
<dbReference type="SMART" id="SM00813">
    <property type="entry name" value="Alpha-L-AF_C"/>
    <property type="match status" value="1"/>
</dbReference>
<dbReference type="PANTHER" id="PTHR43576">
    <property type="entry name" value="ALPHA-L-ARABINOFURANOSIDASE C-RELATED"/>
    <property type="match status" value="1"/>
</dbReference>
<comment type="caution">
    <text evidence="10">The sequence shown here is derived from an EMBL/GenBank/DDBJ whole genome shotgun (WGS) entry which is preliminary data.</text>
</comment>
<dbReference type="InterPro" id="IPR010720">
    <property type="entry name" value="Alpha-L-AF_C"/>
</dbReference>
<evidence type="ECO:0000256" key="8">
    <source>
        <dbReference type="SAM" id="MobiDB-lite"/>
    </source>
</evidence>
<gene>
    <name evidence="10" type="ORF">E6H00_14675</name>
</gene>
<dbReference type="SUPFAM" id="SSF51011">
    <property type="entry name" value="Glycosyl hydrolase domain"/>
    <property type="match status" value="1"/>
</dbReference>
<dbReference type="EC" id="3.2.1.55" evidence="4"/>
<keyword evidence="7" id="KW-0326">Glycosidase</keyword>
<organism evidence="10 11">
    <name type="scientific">Candidatus Segetimicrobium genomatis</name>
    <dbReference type="NCBI Taxonomy" id="2569760"/>
    <lineage>
        <taxon>Bacteria</taxon>
        <taxon>Bacillati</taxon>
        <taxon>Candidatus Sysuimicrobiota</taxon>
        <taxon>Candidatus Sysuimicrobiia</taxon>
        <taxon>Candidatus Sysuimicrobiales</taxon>
        <taxon>Candidatus Segetimicrobiaceae</taxon>
        <taxon>Candidatus Segetimicrobium</taxon>
    </lineage>
</organism>
<feature type="compositionally biased region" description="Basic and acidic residues" evidence="8">
    <location>
        <begin position="30"/>
        <end position="44"/>
    </location>
</feature>
<dbReference type="GO" id="GO:0046556">
    <property type="term" value="F:alpha-L-arabinofuranosidase activity"/>
    <property type="evidence" value="ECO:0007669"/>
    <property type="project" value="UniProtKB-EC"/>
</dbReference>
<dbReference type="EMBL" id="VBAK01000151">
    <property type="protein sequence ID" value="TMI87766.1"/>
    <property type="molecule type" value="Genomic_DNA"/>
</dbReference>
<feature type="compositionally biased region" description="Basic and acidic residues" evidence="8">
    <location>
        <begin position="1"/>
        <end position="16"/>
    </location>
</feature>
<evidence type="ECO:0000256" key="4">
    <source>
        <dbReference type="ARBA" id="ARBA00012670"/>
    </source>
</evidence>